<dbReference type="AlphaFoldDB" id="A0A024GGP5"/>
<protein>
    <submittedName>
        <fullName evidence="1">Uncharacterized protein</fullName>
    </submittedName>
</protein>
<proteinExistence type="predicted"/>
<dbReference type="Proteomes" id="UP000053237">
    <property type="component" value="Unassembled WGS sequence"/>
</dbReference>
<dbReference type="InParanoid" id="A0A024GGP5"/>
<sequence length="232" mass="26638">MDDAISELYEHITATVCQRFLEQHPSLDDLTGVLKRNWRKRLTCYTGLPSKEMNVGSPLAKEENIGTSNDFMVLNTTQKLTPDSSESHELTETKTDERACSEETTEEELTLQPLNSMPLEAFCGVITARIIKFGYRGIRHGFLGRVGNIILTLPRKLEDRRQLKVGFLFWTVSDQSEQDRISGHLLQVVSYDGLENVGVTSLRDKSFSWINWRKLYQFHEVVVKTGRIQLWD</sequence>
<comment type="caution">
    <text evidence="1">The sequence shown here is derived from an EMBL/GenBank/DDBJ whole genome shotgun (WGS) entry which is preliminary data.</text>
</comment>
<accession>A0A024GGP5</accession>
<organism evidence="1 2">
    <name type="scientific">Albugo candida</name>
    <dbReference type="NCBI Taxonomy" id="65357"/>
    <lineage>
        <taxon>Eukaryota</taxon>
        <taxon>Sar</taxon>
        <taxon>Stramenopiles</taxon>
        <taxon>Oomycota</taxon>
        <taxon>Peronosporomycetes</taxon>
        <taxon>Albuginales</taxon>
        <taxon>Albuginaceae</taxon>
        <taxon>Albugo</taxon>
    </lineage>
</organism>
<reference evidence="1 2" key="1">
    <citation type="submission" date="2012-05" db="EMBL/GenBank/DDBJ databases">
        <title>Recombination and specialization in a pathogen metapopulation.</title>
        <authorList>
            <person name="Gardiner A."/>
            <person name="Kemen E."/>
            <person name="Schultz-Larsen T."/>
            <person name="MacLean D."/>
            <person name="Van Oosterhout C."/>
            <person name="Jones J.D.G."/>
        </authorList>
    </citation>
    <scope>NUCLEOTIDE SEQUENCE [LARGE SCALE GENOMIC DNA]</scope>
    <source>
        <strain evidence="1 2">Ac Nc2</strain>
    </source>
</reference>
<keyword evidence="2" id="KW-1185">Reference proteome</keyword>
<gene>
    <name evidence="1" type="ORF">BN9_068140</name>
</gene>
<evidence type="ECO:0000313" key="2">
    <source>
        <dbReference type="Proteomes" id="UP000053237"/>
    </source>
</evidence>
<dbReference type="EMBL" id="CAIX01000111">
    <property type="protein sequence ID" value="CCI45904.1"/>
    <property type="molecule type" value="Genomic_DNA"/>
</dbReference>
<name>A0A024GGP5_9STRA</name>
<evidence type="ECO:0000313" key="1">
    <source>
        <dbReference type="EMBL" id="CCI45904.1"/>
    </source>
</evidence>